<accession>A0A285UX37</accession>
<dbReference type="EMBL" id="OBQF01000007">
    <property type="protein sequence ID" value="SOC44791.1"/>
    <property type="molecule type" value="Genomic_DNA"/>
</dbReference>
<keyword evidence="5 9" id="KW-0450">Lipoyl</keyword>
<evidence type="ECO:0000259" key="11">
    <source>
        <dbReference type="PROSITE" id="PS50968"/>
    </source>
</evidence>
<dbReference type="Gene3D" id="3.30.559.10">
    <property type="entry name" value="Chloramphenicol acetyltransferase-like domain"/>
    <property type="match status" value="1"/>
</dbReference>
<evidence type="ECO:0000256" key="3">
    <source>
        <dbReference type="ARBA" id="ARBA00011484"/>
    </source>
</evidence>
<dbReference type="PROSITE" id="PS00189">
    <property type="entry name" value="LIPOYL"/>
    <property type="match status" value="1"/>
</dbReference>
<feature type="region of interest" description="Disordered" evidence="10">
    <location>
        <begin position="76"/>
        <end position="114"/>
    </location>
</feature>
<dbReference type="CDD" id="cd06849">
    <property type="entry name" value="lipoyl_domain"/>
    <property type="match status" value="1"/>
</dbReference>
<keyword evidence="4 9" id="KW-0808">Transferase</keyword>
<dbReference type="Gene3D" id="4.10.320.10">
    <property type="entry name" value="E3-binding domain"/>
    <property type="match status" value="1"/>
</dbReference>
<dbReference type="EC" id="2.3.1.-" evidence="9"/>
<gene>
    <name evidence="13" type="ORF">SAMN05878391_2475</name>
</gene>
<dbReference type="InterPro" id="IPR023213">
    <property type="entry name" value="CAT-like_dom_sf"/>
</dbReference>
<evidence type="ECO:0000259" key="12">
    <source>
        <dbReference type="PROSITE" id="PS51826"/>
    </source>
</evidence>
<dbReference type="PANTHER" id="PTHR43178">
    <property type="entry name" value="DIHYDROLIPOAMIDE ACETYLTRANSFERASE COMPONENT OF PYRUVATE DEHYDROGENASE COMPLEX"/>
    <property type="match status" value="1"/>
</dbReference>
<dbReference type="PANTHER" id="PTHR43178:SF5">
    <property type="entry name" value="LIPOAMIDE ACYLTRANSFERASE COMPONENT OF BRANCHED-CHAIN ALPHA-KETO ACID DEHYDROGENASE COMPLEX, MITOCHONDRIAL"/>
    <property type="match status" value="1"/>
</dbReference>
<feature type="domain" description="Peripheral subunit-binding (PSBD)" evidence="12">
    <location>
        <begin position="109"/>
        <end position="146"/>
    </location>
</feature>
<dbReference type="OrthoDB" id="9805770at2"/>
<evidence type="ECO:0000256" key="9">
    <source>
        <dbReference type="RuleBase" id="RU003423"/>
    </source>
</evidence>
<comment type="cofactor">
    <cofactor evidence="1 9">
        <name>(R)-lipoate</name>
        <dbReference type="ChEBI" id="CHEBI:83088"/>
    </cofactor>
</comment>
<comment type="similarity">
    <text evidence="2 9">Belongs to the 2-oxoacid dehydrogenase family.</text>
</comment>
<dbReference type="InterPro" id="IPR011053">
    <property type="entry name" value="Single_hybrid_motif"/>
</dbReference>
<dbReference type="Pfam" id="PF00364">
    <property type="entry name" value="Biotin_lipoyl"/>
    <property type="match status" value="1"/>
</dbReference>
<dbReference type="SUPFAM" id="SSF52777">
    <property type="entry name" value="CoA-dependent acyltransferases"/>
    <property type="match status" value="1"/>
</dbReference>
<evidence type="ECO:0000256" key="7">
    <source>
        <dbReference type="ARBA" id="ARBA00025211"/>
    </source>
</evidence>
<dbReference type="FunFam" id="3.30.559.10:FF:000007">
    <property type="entry name" value="Dihydrolipoamide acetyltransferase component of pyruvate dehydrogenase complex"/>
    <property type="match status" value="1"/>
</dbReference>
<evidence type="ECO:0000256" key="10">
    <source>
        <dbReference type="SAM" id="MobiDB-lite"/>
    </source>
</evidence>
<dbReference type="InterPro" id="IPR036625">
    <property type="entry name" value="E3-bd_dom_sf"/>
</dbReference>
<evidence type="ECO:0000256" key="4">
    <source>
        <dbReference type="ARBA" id="ARBA00022679"/>
    </source>
</evidence>
<feature type="compositionally biased region" description="Polar residues" evidence="10">
    <location>
        <begin position="99"/>
        <end position="109"/>
    </location>
</feature>
<dbReference type="PROSITE" id="PS51826">
    <property type="entry name" value="PSBD"/>
    <property type="match status" value="1"/>
</dbReference>
<dbReference type="InterPro" id="IPR000089">
    <property type="entry name" value="Biotin_lipoyl"/>
</dbReference>
<dbReference type="InterPro" id="IPR050743">
    <property type="entry name" value="2-oxoacid_DH_E2_comp"/>
</dbReference>
<dbReference type="SUPFAM" id="SSF47005">
    <property type="entry name" value="Peripheral subunit-binding domain of 2-oxo acid dehydrogenase complex"/>
    <property type="match status" value="1"/>
</dbReference>
<evidence type="ECO:0000313" key="13">
    <source>
        <dbReference type="EMBL" id="SOC44791.1"/>
    </source>
</evidence>
<reference evidence="14" key="1">
    <citation type="submission" date="2017-08" db="EMBL/GenBank/DDBJ databases">
        <authorList>
            <person name="Varghese N."/>
            <person name="Submissions S."/>
        </authorList>
    </citation>
    <scope>NUCLEOTIDE SEQUENCE [LARGE SCALE GENOMIC DNA]</scope>
    <source>
        <strain evidence="14">DSM 23173</strain>
    </source>
</reference>
<dbReference type="GO" id="GO:0031405">
    <property type="term" value="F:lipoic acid binding"/>
    <property type="evidence" value="ECO:0007669"/>
    <property type="project" value="TreeGrafter"/>
</dbReference>
<evidence type="ECO:0000256" key="6">
    <source>
        <dbReference type="ARBA" id="ARBA00023315"/>
    </source>
</evidence>
<sequence length="407" mass="45253">MTLEITLPRQSEKLDESLITFWHVSEGDSVEKGETIVEVQTEKAVTEVHAPESGTINKINKNRGDTVKVGEVLAVLDEGGQQTESNEADTGGEEKEASKQQSRPATENRATPRVKKIARELDVDWREVTPSRDDGKVTEEDIRKFAEHKESSQDVPEVKEDAGRAVRESSTEADETVRRVPLNGIRKAVADTMVHSKSSIPHVTHFDEVNVSKMVELRELLKKDFEAEGVKLTYMSFVIKALTNVLKEYPCLNASFDEKSEEIILKKHYHIGFAADTEQGLLVPVIKDTDQQSLFKVAKKVQELAKKARNGSITLEDMTDGTSTISNVGSAQGSFFTPIINPPQSSILGIGRIEKKVIATDDDEIEIQPRMALSLSYDHRVIDGVMAQEAMNELKRVLEEPGKLLAY</sequence>
<evidence type="ECO:0000256" key="5">
    <source>
        <dbReference type="ARBA" id="ARBA00022823"/>
    </source>
</evidence>
<dbReference type="Pfam" id="PF02817">
    <property type="entry name" value="E3_binding"/>
    <property type="match status" value="1"/>
</dbReference>
<keyword evidence="14" id="KW-1185">Reference proteome</keyword>
<dbReference type="InterPro" id="IPR004167">
    <property type="entry name" value="PSBD"/>
</dbReference>
<comment type="subunit">
    <text evidence="3">Forms a 24-polypeptide structural core with octahedral symmetry.</text>
</comment>
<dbReference type="Gene3D" id="2.40.50.100">
    <property type="match status" value="1"/>
</dbReference>
<proteinExistence type="inferred from homology"/>
<dbReference type="InterPro" id="IPR001078">
    <property type="entry name" value="2-oxoacid_DH_actylTfrase"/>
</dbReference>
<feature type="region of interest" description="Disordered" evidence="10">
    <location>
        <begin position="147"/>
        <end position="173"/>
    </location>
</feature>
<keyword evidence="13" id="KW-0670">Pyruvate</keyword>
<dbReference type="Pfam" id="PF00198">
    <property type="entry name" value="2-oxoacid_dh"/>
    <property type="match status" value="1"/>
</dbReference>
<dbReference type="InterPro" id="IPR003016">
    <property type="entry name" value="2-oxoA_DH_lipoyl-BS"/>
</dbReference>
<dbReference type="GO" id="GO:0004742">
    <property type="term" value="F:dihydrolipoyllysine-residue acetyltransferase activity"/>
    <property type="evidence" value="ECO:0007669"/>
    <property type="project" value="UniProtKB-EC"/>
</dbReference>
<dbReference type="RefSeq" id="WP_097042593.1">
    <property type="nucleotide sequence ID" value="NZ_OBQF01000007.1"/>
</dbReference>
<protein>
    <recommendedName>
        <fullName evidence="9">Dihydrolipoamide acetyltransferase component of pyruvate dehydrogenase complex</fullName>
        <ecNumber evidence="9">2.3.1.-</ecNumber>
    </recommendedName>
</protein>
<evidence type="ECO:0000256" key="8">
    <source>
        <dbReference type="ARBA" id="ARBA00048370"/>
    </source>
</evidence>
<evidence type="ECO:0000256" key="2">
    <source>
        <dbReference type="ARBA" id="ARBA00007317"/>
    </source>
</evidence>
<dbReference type="Proteomes" id="UP000219412">
    <property type="component" value="Unassembled WGS sequence"/>
</dbReference>
<evidence type="ECO:0000256" key="1">
    <source>
        <dbReference type="ARBA" id="ARBA00001938"/>
    </source>
</evidence>
<comment type="catalytic activity">
    <reaction evidence="8">
        <text>N(6)-[(R)-dihydrolipoyl]-L-lysyl-[protein] + acetyl-CoA = N(6)-[(R)-S(8)-acetyldihydrolipoyl]-L-lysyl-[protein] + CoA</text>
        <dbReference type="Rhea" id="RHEA:17017"/>
        <dbReference type="Rhea" id="RHEA-COMP:10475"/>
        <dbReference type="Rhea" id="RHEA-COMP:10478"/>
        <dbReference type="ChEBI" id="CHEBI:57287"/>
        <dbReference type="ChEBI" id="CHEBI:57288"/>
        <dbReference type="ChEBI" id="CHEBI:83100"/>
        <dbReference type="ChEBI" id="CHEBI:83111"/>
        <dbReference type="EC" id="2.3.1.12"/>
    </reaction>
</comment>
<organism evidence="13 14">
    <name type="scientific">Salinicoccus kekensis</name>
    <dbReference type="NCBI Taxonomy" id="714307"/>
    <lineage>
        <taxon>Bacteria</taxon>
        <taxon>Bacillati</taxon>
        <taxon>Bacillota</taxon>
        <taxon>Bacilli</taxon>
        <taxon>Bacillales</taxon>
        <taxon>Staphylococcaceae</taxon>
        <taxon>Salinicoccus</taxon>
    </lineage>
</organism>
<dbReference type="AlphaFoldDB" id="A0A285UX37"/>
<feature type="domain" description="Lipoyl-binding" evidence="11">
    <location>
        <begin position="2"/>
        <end position="77"/>
    </location>
</feature>
<dbReference type="PROSITE" id="PS50968">
    <property type="entry name" value="BIOTINYL_LIPOYL"/>
    <property type="match status" value="1"/>
</dbReference>
<dbReference type="SUPFAM" id="SSF51230">
    <property type="entry name" value="Single hybrid motif"/>
    <property type="match status" value="1"/>
</dbReference>
<name>A0A285UX37_9STAP</name>
<evidence type="ECO:0000313" key="14">
    <source>
        <dbReference type="Proteomes" id="UP000219412"/>
    </source>
</evidence>
<comment type="function">
    <text evidence="7">The pyruvate dehydrogenase complex catalyzes the overall conversion of pyruvate to acetyl-CoA and CO(2). It contains multiple copies of three enzymatic components: pyruvate dehydrogenase (E1), dihydrolipoamide acetyltransferase (E2) and lipoamide dehydrogenase (E3).</text>
</comment>
<keyword evidence="6 9" id="KW-0012">Acyltransferase</keyword>
<dbReference type="GO" id="GO:0005737">
    <property type="term" value="C:cytoplasm"/>
    <property type="evidence" value="ECO:0007669"/>
    <property type="project" value="TreeGrafter"/>
</dbReference>